<sequence>MFVIESWLYNVLHLVLTVGFLLYLYRLSEKLND</sequence>
<keyword evidence="3" id="KW-1185">Reference proteome</keyword>
<keyword evidence="1" id="KW-0472">Membrane</keyword>
<evidence type="ECO:0000256" key="1">
    <source>
        <dbReference type="SAM" id="Phobius"/>
    </source>
</evidence>
<keyword evidence="1" id="KW-1133">Transmembrane helix</keyword>
<reference evidence="2 3" key="1">
    <citation type="journal article" date="2012" name="J. Bacteriol.">
        <title>Draft Genome Sequences for Two Metal-Reducing Pelosinus fermentans Strains Isolated from a Cr(VI)-Contaminated Site and for Type Strain R7.</title>
        <authorList>
            <person name="Brown S.D."/>
            <person name="Podar M."/>
            <person name="Klingeman D.M."/>
            <person name="Johnson C.M."/>
            <person name="Yang Z.K."/>
            <person name="Utturkar S.M."/>
            <person name="Land M.L."/>
            <person name="Mosher J.J."/>
            <person name="Hurt R.A.Jr."/>
            <person name="Phelps T.J."/>
            <person name="Palumbo A.V."/>
            <person name="Arkin A.P."/>
            <person name="Hazen T.C."/>
            <person name="Elias D.A."/>
        </authorList>
    </citation>
    <scope>NUCLEOTIDE SEQUENCE [LARGE SCALE GENOMIC DNA]</scope>
    <source>
        <strain evidence="2 3">B4</strain>
    </source>
</reference>
<evidence type="ECO:0000313" key="3">
    <source>
        <dbReference type="Proteomes" id="UP000004324"/>
    </source>
</evidence>
<accession>I9LEM7</accession>
<dbReference type="Proteomes" id="UP000004324">
    <property type="component" value="Unassembled WGS sequence"/>
</dbReference>
<protein>
    <submittedName>
        <fullName evidence="2">Uncharacterized protein</fullName>
    </submittedName>
</protein>
<name>I9LEM7_9FIRM</name>
<feature type="transmembrane region" description="Helical" evidence="1">
    <location>
        <begin position="6"/>
        <end position="25"/>
    </location>
</feature>
<comment type="caution">
    <text evidence="2">The sequence shown here is derived from an EMBL/GenBank/DDBJ whole genome shotgun (WGS) entry which is preliminary data.</text>
</comment>
<keyword evidence="1" id="KW-0812">Transmembrane</keyword>
<evidence type="ECO:0000313" key="2">
    <source>
        <dbReference type="EMBL" id="EIW18909.1"/>
    </source>
</evidence>
<proteinExistence type="predicted"/>
<organism evidence="2 3">
    <name type="scientific">Pelosinus fermentans B4</name>
    <dbReference type="NCBI Taxonomy" id="1149862"/>
    <lineage>
        <taxon>Bacteria</taxon>
        <taxon>Bacillati</taxon>
        <taxon>Bacillota</taxon>
        <taxon>Negativicutes</taxon>
        <taxon>Selenomonadales</taxon>
        <taxon>Sporomusaceae</taxon>
        <taxon>Pelosinus</taxon>
    </lineage>
</organism>
<dbReference type="AlphaFoldDB" id="I9LEM7"/>
<dbReference type="EMBL" id="AKVJ01000022">
    <property type="protein sequence ID" value="EIW18909.1"/>
    <property type="molecule type" value="Genomic_DNA"/>
</dbReference>
<gene>
    <name evidence="2" type="ORF">FB4_0434</name>
</gene>